<keyword evidence="1" id="KW-1133">Transmembrane helix</keyword>
<evidence type="ECO:0000313" key="2">
    <source>
        <dbReference type="EMBL" id="QUJ77457.1"/>
    </source>
</evidence>
<name>A0A975JFN9_9RHOB</name>
<evidence type="ECO:0000313" key="3">
    <source>
        <dbReference type="Proteomes" id="UP000683291"/>
    </source>
</evidence>
<feature type="transmembrane region" description="Helical" evidence="1">
    <location>
        <begin position="124"/>
        <end position="142"/>
    </location>
</feature>
<accession>A0A975JFN9</accession>
<dbReference type="Proteomes" id="UP000683291">
    <property type="component" value="Chromosome 1"/>
</dbReference>
<feature type="transmembrane region" description="Helical" evidence="1">
    <location>
        <begin position="73"/>
        <end position="95"/>
    </location>
</feature>
<keyword evidence="3" id="KW-1185">Reference proteome</keyword>
<dbReference type="InterPro" id="IPR049500">
    <property type="entry name" value="Peptidase_M50B-like"/>
</dbReference>
<dbReference type="Pfam" id="PF13398">
    <property type="entry name" value="Peptidase_M50B"/>
    <property type="match status" value="1"/>
</dbReference>
<feature type="transmembrane region" description="Helical" evidence="1">
    <location>
        <begin position="149"/>
        <end position="167"/>
    </location>
</feature>
<reference evidence="2" key="1">
    <citation type="submission" date="2021-04" db="EMBL/GenBank/DDBJ databases">
        <title>Complete genome sequence for Sulfitobacter sp. strain JK7-1.</title>
        <authorList>
            <person name="Park S.-J."/>
        </authorList>
    </citation>
    <scope>NUCLEOTIDE SEQUENCE</scope>
    <source>
        <strain evidence="2">JK7-1</strain>
    </source>
</reference>
<dbReference type="PANTHER" id="PTHR33979">
    <property type="entry name" value="OS02G0221600 PROTEIN"/>
    <property type="match status" value="1"/>
</dbReference>
<sequence length="220" mass="23626">MTYLRGHWQLFVILGVVFALWQTPVVWPLKMLVVYLHELSHALATWATGGRVLELSLSPAQGGHVISLGGNRFVILTAGYLGSLVLGIALLIAALRSTADRLILGLFGAGMIAVTALFVRDLFAAAFCLGTGAALLAIARFAGHRVSDLVLRVIGLSSVLYVPYDIFDDTIARRTARSDAYMLAEEIGGSAALWGGIWLILSVLLLVWVLRRGLGAQSNL</sequence>
<gene>
    <name evidence="2" type="ORF">KDD17_05525</name>
</gene>
<evidence type="ECO:0000256" key="1">
    <source>
        <dbReference type="SAM" id="Phobius"/>
    </source>
</evidence>
<keyword evidence="1" id="KW-0812">Transmembrane</keyword>
<dbReference type="EMBL" id="CP073581">
    <property type="protein sequence ID" value="QUJ77457.1"/>
    <property type="molecule type" value="Genomic_DNA"/>
</dbReference>
<protein>
    <submittedName>
        <fullName evidence="2">M50 family metallopeptidase</fullName>
    </submittedName>
</protein>
<dbReference type="AlphaFoldDB" id="A0A975JFN9"/>
<dbReference type="PANTHER" id="PTHR33979:SF2">
    <property type="entry name" value="PEPTIDASE M50B-LIKE-DOMAIN-CONTAINING PROTEIN"/>
    <property type="match status" value="1"/>
</dbReference>
<dbReference type="RefSeq" id="WP_212705651.1">
    <property type="nucleotide sequence ID" value="NZ_CP073581.1"/>
</dbReference>
<feature type="transmembrane region" description="Helical" evidence="1">
    <location>
        <begin position="102"/>
        <end position="118"/>
    </location>
</feature>
<feature type="transmembrane region" description="Helical" evidence="1">
    <location>
        <begin position="7"/>
        <end position="27"/>
    </location>
</feature>
<keyword evidence="1" id="KW-0472">Membrane</keyword>
<feature type="transmembrane region" description="Helical" evidence="1">
    <location>
        <begin position="187"/>
        <end position="210"/>
    </location>
</feature>
<proteinExistence type="predicted"/>
<organism evidence="2 3">
    <name type="scientific">Sulfitobacter albidus</name>
    <dbReference type="NCBI Taxonomy" id="2829501"/>
    <lineage>
        <taxon>Bacteria</taxon>
        <taxon>Pseudomonadati</taxon>
        <taxon>Pseudomonadota</taxon>
        <taxon>Alphaproteobacteria</taxon>
        <taxon>Rhodobacterales</taxon>
        <taxon>Roseobacteraceae</taxon>
        <taxon>Sulfitobacter</taxon>
    </lineage>
</organism>
<dbReference type="KEGG" id="sual:KDD17_05525"/>